<proteinExistence type="predicted"/>
<dbReference type="Pfam" id="PF13579">
    <property type="entry name" value="Glyco_trans_4_4"/>
    <property type="match status" value="1"/>
</dbReference>
<dbReference type="PANTHER" id="PTHR45947">
    <property type="entry name" value="SULFOQUINOVOSYL TRANSFERASE SQD2"/>
    <property type="match status" value="1"/>
</dbReference>
<dbReference type="InterPro" id="IPR050194">
    <property type="entry name" value="Glycosyltransferase_grp1"/>
</dbReference>
<dbReference type="PANTHER" id="PTHR45947:SF15">
    <property type="entry name" value="TEICHURONIC ACID BIOSYNTHESIS GLYCOSYLTRANSFERASE TUAC-RELATED"/>
    <property type="match status" value="1"/>
</dbReference>
<evidence type="ECO:0000313" key="5">
    <source>
        <dbReference type="Proteomes" id="UP000598360"/>
    </source>
</evidence>
<dbReference type="RefSeq" id="WP_193930227.1">
    <property type="nucleotide sequence ID" value="NZ_JADEYC010000043.1"/>
</dbReference>
<protein>
    <submittedName>
        <fullName evidence="4">Glycosyltransferase</fullName>
    </submittedName>
</protein>
<dbReference type="AlphaFoldDB" id="A0A929BED8"/>
<dbReference type="GO" id="GO:0016757">
    <property type="term" value="F:glycosyltransferase activity"/>
    <property type="evidence" value="ECO:0007669"/>
    <property type="project" value="UniProtKB-KW"/>
</dbReference>
<dbReference type="EMBL" id="JADEYC010000043">
    <property type="protein sequence ID" value="MBE9376498.1"/>
    <property type="molecule type" value="Genomic_DNA"/>
</dbReference>
<name>A0A929BED8_9PSEU</name>
<evidence type="ECO:0000259" key="3">
    <source>
        <dbReference type="Pfam" id="PF13579"/>
    </source>
</evidence>
<dbReference type="Proteomes" id="UP000598360">
    <property type="component" value="Unassembled WGS sequence"/>
</dbReference>
<evidence type="ECO:0000256" key="1">
    <source>
        <dbReference type="ARBA" id="ARBA00022676"/>
    </source>
</evidence>
<evidence type="ECO:0000313" key="4">
    <source>
        <dbReference type="EMBL" id="MBE9376498.1"/>
    </source>
</evidence>
<gene>
    <name evidence="4" type="ORF">IQ251_18770</name>
</gene>
<dbReference type="Gene3D" id="3.40.50.2000">
    <property type="entry name" value="Glycogen Phosphorylase B"/>
    <property type="match status" value="2"/>
</dbReference>
<feature type="domain" description="Glycosyltransferase subfamily 4-like N-terminal" evidence="3">
    <location>
        <begin position="16"/>
        <end position="170"/>
    </location>
</feature>
<dbReference type="Pfam" id="PF13692">
    <property type="entry name" value="Glyco_trans_1_4"/>
    <property type="match status" value="1"/>
</dbReference>
<dbReference type="GO" id="GO:1901137">
    <property type="term" value="P:carbohydrate derivative biosynthetic process"/>
    <property type="evidence" value="ECO:0007669"/>
    <property type="project" value="UniProtKB-ARBA"/>
</dbReference>
<dbReference type="SUPFAM" id="SSF53756">
    <property type="entry name" value="UDP-Glycosyltransferase/glycogen phosphorylase"/>
    <property type="match status" value="1"/>
</dbReference>
<organism evidence="4 5">
    <name type="scientific">Saccharopolyspora montiporae</name>
    <dbReference type="NCBI Taxonomy" id="2781240"/>
    <lineage>
        <taxon>Bacteria</taxon>
        <taxon>Bacillati</taxon>
        <taxon>Actinomycetota</taxon>
        <taxon>Actinomycetes</taxon>
        <taxon>Pseudonocardiales</taxon>
        <taxon>Pseudonocardiaceae</taxon>
        <taxon>Saccharopolyspora</taxon>
    </lineage>
</organism>
<sequence length="355" mass="37087">MTPPTVVHVLGSLGRGGAEHVLLDVLRTLDDGEFRTVCLTLAGRQGELAPRFREAGAETADVPLHPVPTFPVRLFARLQAVRPDAVVSHVGLPSGLVLAVAALARVPHRVAHVHSEGDGRTSTRARILQRRALRRLLRCAATRITGVTPGSVTFAGGALGAPHCAVVPNGVDLDRFAFAGPRPDGPPVLVHIGRAAPEKNRGFLLRMHAALDGRAVLRLVGPGGTADLQAADPDFARRPGLLVHGATDRVEDVLTGAAVLVLPSLREGLPGVVLQALASGVPVLSADLPGVRGVAEVTPGVRVLPLSAGPRAWAAAALELAACSAERRAEIAAAFRASPFDLRDCATAWRRLWTA</sequence>
<accession>A0A929BED8</accession>
<keyword evidence="1" id="KW-0328">Glycosyltransferase</keyword>
<keyword evidence="5" id="KW-1185">Reference proteome</keyword>
<keyword evidence="2" id="KW-0808">Transferase</keyword>
<reference evidence="4" key="1">
    <citation type="submission" date="2020-10" db="EMBL/GenBank/DDBJ databases">
        <title>Diversity and distribution of actinomycetes associated with coral in the coast of Hainan.</title>
        <authorList>
            <person name="Li F."/>
        </authorList>
    </citation>
    <scope>NUCLEOTIDE SEQUENCE</scope>
    <source>
        <strain evidence="4">HNM0983</strain>
    </source>
</reference>
<evidence type="ECO:0000256" key="2">
    <source>
        <dbReference type="ARBA" id="ARBA00022679"/>
    </source>
</evidence>
<dbReference type="InterPro" id="IPR028098">
    <property type="entry name" value="Glyco_trans_4-like_N"/>
</dbReference>
<comment type="caution">
    <text evidence="4">The sequence shown here is derived from an EMBL/GenBank/DDBJ whole genome shotgun (WGS) entry which is preliminary data.</text>
</comment>